<dbReference type="PANTHER" id="PTHR10457:SF7">
    <property type="entry name" value="GALACTOKINASE-RELATED"/>
    <property type="match status" value="1"/>
</dbReference>
<dbReference type="Pfam" id="PF10509">
    <property type="entry name" value="GalKase_gal_bdg"/>
    <property type="match status" value="1"/>
</dbReference>
<dbReference type="PROSITE" id="PS00627">
    <property type="entry name" value="GHMP_KINASES_ATP"/>
    <property type="match status" value="1"/>
</dbReference>
<dbReference type="Gene3D" id="3.30.230.10">
    <property type="match status" value="1"/>
</dbReference>
<evidence type="ECO:0000256" key="4">
    <source>
        <dbReference type="ARBA" id="ARBA00022777"/>
    </source>
</evidence>
<evidence type="ECO:0000256" key="1">
    <source>
        <dbReference type="ARBA" id="ARBA00006566"/>
    </source>
</evidence>
<keyword evidence="4" id="KW-0418">Kinase</keyword>
<keyword evidence="13" id="KW-1185">Reference proteome</keyword>
<evidence type="ECO:0000259" key="10">
    <source>
        <dbReference type="Pfam" id="PF08544"/>
    </source>
</evidence>
<dbReference type="InterPro" id="IPR006204">
    <property type="entry name" value="GHMP_kinase_N_dom"/>
</dbReference>
<dbReference type="InterPro" id="IPR000705">
    <property type="entry name" value="Galactokinase"/>
</dbReference>
<evidence type="ECO:0000259" key="11">
    <source>
        <dbReference type="Pfam" id="PF10509"/>
    </source>
</evidence>
<keyword evidence="6" id="KW-0119">Carbohydrate metabolism</keyword>
<keyword evidence="5" id="KW-0067">ATP-binding</keyword>
<accession>A0ABN3HZW3</accession>
<dbReference type="InterPro" id="IPR006203">
    <property type="entry name" value="GHMP_knse_ATP-bd_CS"/>
</dbReference>
<evidence type="ECO:0000256" key="2">
    <source>
        <dbReference type="ARBA" id="ARBA00022679"/>
    </source>
</evidence>
<comment type="caution">
    <text evidence="12">The sequence shown here is derived from an EMBL/GenBank/DDBJ whole genome shotgun (WGS) entry which is preliminary data.</text>
</comment>
<evidence type="ECO:0000256" key="5">
    <source>
        <dbReference type="ARBA" id="ARBA00022840"/>
    </source>
</evidence>
<dbReference type="EC" id="2.7.1.6" evidence="7"/>
<dbReference type="NCBIfam" id="TIGR00131">
    <property type="entry name" value="gal_kin"/>
    <property type="match status" value="1"/>
</dbReference>
<evidence type="ECO:0000256" key="6">
    <source>
        <dbReference type="ARBA" id="ARBA00023144"/>
    </source>
</evidence>
<dbReference type="PANTHER" id="PTHR10457">
    <property type="entry name" value="MEVALONATE KINASE/GALACTOKINASE"/>
    <property type="match status" value="1"/>
</dbReference>
<name>A0ABN3HZW3_9ACTN</name>
<dbReference type="PRINTS" id="PR00473">
    <property type="entry name" value="GALCTOKINASE"/>
</dbReference>
<dbReference type="RefSeq" id="WP_006897934.1">
    <property type="nucleotide sequence ID" value="NZ_BAAARB010000026.1"/>
</dbReference>
<dbReference type="InterPro" id="IPR020568">
    <property type="entry name" value="Ribosomal_Su5_D2-typ_SF"/>
</dbReference>
<dbReference type="SUPFAM" id="SSF54211">
    <property type="entry name" value="Ribosomal protein S5 domain 2-like"/>
    <property type="match status" value="1"/>
</dbReference>
<dbReference type="PIRSF" id="PIRSF000530">
    <property type="entry name" value="Galactokinase"/>
    <property type="match status" value="1"/>
</dbReference>
<dbReference type="PRINTS" id="PR00959">
    <property type="entry name" value="MEVGALKINASE"/>
</dbReference>
<keyword evidence="6" id="KW-0299">Galactose metabolism</keyword>
<dbReference type="InterPro" id="IPR036554">
    <property type="entry name" value="GHMP_kinase_C_sf"/>
</dbReference>
<feature type="compositionally biased region" description="Polar residues" evidence="8">
    <location>
        <begin position="1"/>
        <end position="10"/>
    </location>
</feature>
<keyword evidence="3" id="KW-0547">Nucleotide-binding</keyword>
<dbReference type="PROSITE" id="PS00106">
    <property type="entry name" value="GALACTOKINASE"/>
    <property type="match status" value="1"/>
</dbReference>
<dbReference type="EMBL" id="BAAARB010000026">
    <property type="protein sequence ID" value="GAA2391709.1"/>
    <property type="molecule type" value="Genomic_DNA"/>
</dbReference>
<feature type="domain" description="GHMP kinase C-terminal" evidence="10">
    <location>
        <begin position="282"/>
        <end position="353"/>
    </location>
</feature>
<proteinExistence type="inferred from homology"/>
<protein>
    <recommendedName>
        <fullName evidence="7">Galactokinase</fullName>
        <ecNumber evidence="7">2.7.1.6</ecNumber>
    </recommendedName>
</protein>
<organism evidence="12 13">
    <name type="scientific">Gordonia cholesterolivorans</name>
    <dbReference type="NCBI Taxonomy" id="559625"/>
    <lineage>
        <taxon>Bacteria</taxon>
        <taxon>Bacillati</taxon>
        <taxon>Actinomycetota</taxon>
        <taxon>Actinomycetes</taxon>
        <taxon>Mycobacteriales</taxon>
        <taxon>Gordoniaceae</taxon>
        <taxon>Gordonia</taxon>
    </lineage>
</organism>
<evidence type="ECO:0000256" key="7">
    <source>
        <dbReference type="NCBIfam" id="TIGR00131"/>
    </source>
</evidence>
<dbReference type="InterPro" id="IPR006206">
    <property type="entry name" value="Mevalonate/galactokinase"/>
</dbReference>
<evidence type="ECO:0000256" key="3">
    <source>
        <dbReference type="ARBA" id="ARBA00022741"/>
    </source>
</evidence>
<evidence type="ECO:0000256" key="8">
    <source>
        <dbReference type="SAM" id="MobiDB-lite"/>
    </source>
</evidence>
<dbReference type="Proteomes" id="UP001501170">
    <property type="component" value="Unassembled WGS sequence"/>
</dbReference>
<dbReference type="InterPro" id="IPR014721">
    <property type="entry name" value="Ribsml_uS5_D2-typ_fold_subgr"/>
</dbReference>
<gene>
    <name evidence="12" type="ORF">GCM10009855_34480</name>
</gene>
<evidence type="ECO:0000259" key="9">
    <source>
        <dbReference type="Pfam" id="PF00288"/>
    </source>
</evidence>
<sequence>MPEGSAGSTSPPGPRSREPEVRAYAPGRVNLIGEHTDYNDGLALSIALQLGTTVSFRPDPAAESVVVSSDLAPGRAGVPIDTAPDDDAAHGTRVTGWASYVAGCVWALREHGVRAPGGRMAIRSDVPVGAGLSSSAALECAVLHALAAAAEATVDRRTLALIAQRAENRYVGAPTGLLDQLSSLYGADGTALLLDFRSLQVTPVPVTLGGAVLLVIDSRSPHRNADGEYRRRRAACEDAARRLSAPSLRYVRDDGWRALRGDELRRRARHVLTENRRVRDAAQALRDGDCTRFGELMNQSHHSMRADFEITTPGIDRIAETARDLGAFGARMTGGGFGGSVVALAPAEAAMRIESTLPGLVADAGDPRPTVIRVRPGAGAGPVMAQ</sequence>
<feature type="domain" description="GHMP kinase N-terminal" evidence="9">
    <location>
        <begin position="100"/>
        <end position="186"/>
    </location>
</feature>
<reference evidence="12 13" key="1">
    <citation type="journal article" date="2019" name="Int. J. Syst. Evol. Microbiol.">
        <title>The Global Catalogue of Microorganisms (GCM) 10K type strain sequencing project: providing services to taxonomists for standard genome sequencing and annotation.</title>
        <authorList>
            <consortium name="The Broad Institute Genomics Platform"/>
            <consortium name="The Broad Institute Genome Sequencing Center for Infectious Disease"/>
            <person name="Wu L."/>
            <person name="Ma J."/>
        </authorList>
    </citation>
    <scope>NUCLEOTIDE SEQUENCE [LARGE SCALE GENOMIC DNA]</scope>
    <source>
        <strain evidence="12 13">JCM 16227</strain>
    </source>
</reference>
<evidence type="ECO:0000313" key="13">
    <source>
        <dbReference type="Proteomes" id="UP001501170"/>
    </source>
</evidence>
<dbReference type="InterPro" id="IPR013750">
    <property type="entry name" value="GHMP_kinase_C_dom"/>
</dbReference>
<feature type="domain" description="Galactokinase N-terminal" evidence="11">
    <location>
        <begin position="18"/>
        <end position="58"/>
    </location>
</feature>
<dbReference type="SUPFAM" id="SSF55060">
    <property type="entry name" value="GHMP Kinase, C-terminal domain"/>
    <property type="match status" value="1"/>
</dbReference>
<keyword evidence="2" id="KW-0808">Transferase</keyword>
<evidence type="ECO:0000313" key="12">
    <source>
        <dbReference type="EMBL" id="GAA2391709.1"/>
    </source>
</evidence>
<dbReference type="InterPro" id="IPR019741">
    <property type="entry name" value="Galactokinase_CS"/>
</dbReference>
<dbReference type="InterPro" id="IPR019539">
    <property type="entry name" value="GalKase_N"/>
</dbReference>
<comment type="similarity">
    <text evidence="1">Belongs to the GHMP kinase family. GalK subfamily.</text>
</comment>
<feature type="region of interest" description="Disordered" evidence="8">
    <location>
        <begin position="1"/>
        <end position="20"/>
    </location>
</feature>
<dbReference type="Pfam" id="PF08544">
    <property type="entry name" value="GHMP_kinases_C"/>
    <property type="match status" value="1"/>
</dbReference>
<dbReference type="Gene3D" id="3.30.70.890">
    <property type="entry name" value="GHMP kinase, C-terminal domain"/>
    <property type="match status" value="1"/>
</dbReference>
<dbReference type="Pfam" id="PF00288">
    <property type="entry name" value="GHMP_kinases_N"/>
    <property type="match status" value="1"/>
</dbReference>